<keyword evidence="7" id="KW-0132">Cell division</keyword>
<feature type="transmembrane region" description="Helical" evidence="7">
    <location>
        <begin position="6"/>
        <end position="26"/>
    </location>
</feature>
<evidence type="ECO:0000256" key="3">
    <source>
        <dbReference type="ARBA" id="ARBA00022679"/>
    </source>
</evidence>
<feature type="transmembrane region" description="Helical" evidence="7">
    <location>
        <begin position="265"/>
        <end position="285"/>
    </location>
</feature>
<sequence>MIAILVAAATALLFTLFLTPLFVRLFQRLGWGQRIRVDGPTSHHTKAGTPTKGGIVFLSGAVVGYFAAHLFVPNTAITASGLLALFLTLGLALVGFLDDYTKTRRDRSLGLTGWQKIGGQVVVASVFAVLARMFPEGGTGIRPASTAVSVVGDVPWLDFALLGPVVGLVGYVLWVNLLSVAASNAVNVTDGLDGLAAGASIIALSVYVLITLGEFRRSCAVVSAADASAGRCYGARDPLDLAIFAAALALALAGYLWWSAPPARIFMGDVGSLGLGGALAALAILSRTELLLVVIGGLFCATTGSVIIQRAYFKITGGKRIFRMSPLHHHFELLGWPEPLITIRFWLIGGICGVAGLLLFYLGRVLT</sequence>
<gene>
    <name evidence="7" type="primary">mraY</name>
    <name evidence="10" type="ORF">FHX74_001781</name>
</gene>
<name>A0A7W3P5N4_9ACTN</name>
<dbReference type="RefSeq" id="WP_182559682.1">
    <property type="nucleotide sequence ID" value="NZ_JACGWT010000002.1"/>
</dbReference>
<reference evidence="10 11" key="1">
    <citation type="submission" date="2020-07" db="EMBL/GenBank/DDBJ databases">
        <title>Sequencing the genomes of 1000 actinobacteria strains.</title>
        <authorList>
            <person name="Klenk H.-P."/>
        </authorList>
    </citation>
    <scope>NUCLEOTIDE SEQUENCE [LARGE SCALE GENOMIC DNA]</scope>
    <source>
        <strain evidence="10 11">DSM 100723</strain>
    </source>
</reference>
<feature type="transmembrane region" description="Helical" evidence="7">
    <location>
        <begin position="291"/>
        <end position="313"/>
    </location>
</feature>
<dbReference type="GO" id="GO:0008360">
    <property type="term" value="P:regulation of cell shape"/>
    <property type="evidence" value="ECO:0007669"/>
    <property type="project" value="UniProtKB-KW"/>
</dbReference>
<dbReference type="EMBL" id="JACGWT010000002">
    <property type="protein sequence ID" value="MBA8794176.1"/>
    <property type="molecule type" value="Genomic_DNA"/>
</dbReference>
<evidence type="ECO:0000313" key="10">
    <source>
        <dbReference type="EMBL" id="MBA8794176.1"/>
    </source>
</evidence>
<comment type="catalytic activity">
    <reaction evidence="7">
        <text>UDP-N-acetyl-alpha-D-muramoyl-L-alanyl-gamma-D-glutamyl-meso-2,6-diaminopimeloyl-D-alanyl-D-alanine + di-trans,octa-cis-undecaprenyl phosphate = di-trans,octa-cis-undecaprenyl diphospho-N-acetyl-alpha-D-muramoyl-L-alanyl-D-glutamyl-meso-2,6-diaminopimeloyl-D-alanyl-D-alanine + UMP</text>
        <dbReference type="Rhea" id="RHEA:28386"/>
        <dbReference type="ChEBI" id="CHEBI:57865"/>
        <dbReference type="ChEBI" id="CHEBI:60392"/>
        <dbReference type="ChEBI" id="CHEBI:61386"/>
        <dbReference type="ChEBI" id="CHEBI:61387"/>
        <dbReference type="EC" id="2.7.8.13"/>
    </reaction>
</comment>
<comment type="pathway">
    <text evidence="7">Cell wall biogenesis; peptidoglycan biosynthesis.</text>
</comment>
<accession>A0A7W3P5N4</accession>
<dbReference type="GO" id="GO:0046872">
    <property type="term" value="F:metal ion binding"/>
    <property type="evidence" value="ECO:0007669"/>
    <property type="project" value="UniProtKB-KW"/>
</dbReference>
<keyword evidence="3 7" id="KW-0808">Transferase</keyword>
<feature type="transmembrane region" description="Helical" evidence="7">
    <location>
        <begin position="53"/>
        <end position="71"/>
    </location>
</feature>
<feature type="transmembrane region" description="Helical" evidence="7">
    <location>
        <begin position="345"/>
        <end position="363"/>
    </location>
</feature>
<keyword evidence="7 9" id="KW-0460">Magnesium</keyword>
<dbReference type="GO" id="GO:0051301">
    <property type="term" value="P:cell division"/>
    <property type="evidence" value="ECO:0007669"/>
    <property type="project" value="UniProtKB-KW"/>
</dbReference>
<evidence type="ECO:0000256" key="7">
    <source>
        <dbReference type="HAMAP-Rule" id="MF_00038"/>
    </source>
</evidence>
<evidence type="ECO:0000256" key="8">
    <source>
        <dbReference type="NCBIfam" id="TIGR00445"/>
    </source>
</evidence>
<proteinExistence type="inferred from homology"/>
<dbReference type="AlphaFoldDB" id="A0A7W3P5N4"/>
<dbReference type="InterPro" id="IPR003524">
    <property type="entry name" value="PNAcMuramoyl-5peptid_Trfase"/>
</dbReference>
<keyword evidence="7" id="KW-0961">Cell wall biogenesis/degradation</keyword>
<dbReference type="CDD" id="cd06852">
    <property type="entry name" value="GT_MraY"/>
    <property type="match status" value="1"/>
</dbReference>
<feature type="transmembrane region" description="Helical" evidence="7">
    <location>
        <begin position="241"/>
        <end position="258"/>
    </location>
</feature>
<feature type="binding site" evidence="9">
    <location>
        <position position="187"/>
    </location>
    <ligand>
        <name>Mg(2+)</name>
        <dbReference type="ChEBI" id="CHEBI:18420"/>
    </ligand>
</feature>
<dbReference type="Pfam" id="PF00953">
    <property type="entry name" value="Glycos_transf_4"/>
    <property type="match status" value="1"/>
</dbReference>
<evidence type="ECO:0000313" key="11">
    <source>
        <dbReference type="Proteomes" id="UP000523079"/>
    </source>
</evidence>
<keyword evidence="7" id="KW-0573">Peptidoglycan synthesis</keyword>
<organism evidence="10 11">
    <name type="scientific">Microlunatus kandeliicorticis</name>
    <dbReference type="NCBI Taxonomy" id="1759536"/>
    <lineage>
        <taxon>Bacteria</taxon>
        <taxon>Bacillati</taxon>
        <taxon>Actinomycetota</taxon>
        <taxon>Actinomycetes</taxon>
        <taxon>Propionibacteriales</taxon>
        <taxon>Propionibacteriaceae</taxon>
        <taxon>Microlunatus</taxon>
    </lineage>
</organism>
<comment type="similarity">
    <text evidence="2 7">Belongs to the glycosyltransferase 4 family. MraY subfamily.</text>
</comment>
<keyword evidence="7" id="KW-1003">Cell membrane</keyword>
<feature type="transmembrane region" description="Helical" evidence="7">
    <location>
        <begin position="77"/>
        <end position="97"/>
    </location>
</feature>
<evidence type="ECO:0000256" key="9">
    <source>
        <dbReference type="PIRSR" id="PIRSR600715-1"/>
    </source>
</evidence>
<dbReference type="GO" id="GO:0008963">
    <property type="term" value="F:phospho-N-acetylmuramoyl-pentapeptide-transferase activity"/>
    <property type="evidence" value="ECO:0007669"/>
    <property type="project" value="UniProtKB-UniRule"/>
</dbReference>
<dbReference type="PANTHER" id="PTHR22926">
    <property type="entry name" value="PHOSPHO-N-ACETYLMURAMOYL-PENTAPEPTIDE-TRANSFERASE"/>
    <property type="match status" value="1"/>
</dbReference>
<keyword evidence="5 7" id="KW-1133">Transmembrane helix</keyword>
<comment type="subcellular location">
    <subcellularLocation>
        <location evidence="7">Cell membrane</location>
        <topology evidence="7">Multi-pass membrane protein</topology>
    </subcellularLocation>
    <subcellularLocation>
        <location evidence="1">Membrane</location>
        <topology evidence="1">Multi-pass membrane protein</topology>
    </subcellularLocation>
</comment>
<keyword evidence="7 9" id="KW-0479">Metal-binding</keyword>
<evidence type="ECO:0000256" key="1">
    <source>
        <dbReference type="ARBA" id="ARBA00004141"/>
    </source>
</evidence>
<keyword evidence="7" id="KW-0133">Cell shape</keyword>
<dbReference type="Proteomes" id="UP000523079">
    <property type="component" value="Unassembled WGS sequence"/>
</dbReference>
<dbReference type="GO" id="GO:0005886">
    <property type="term" value="C:plasma membrane"/>
    <property type="evidence" value="ECO:0007669"/>
    <property type="project" value="UniProtKB-SubCell"/>
</dbReference>
<evidence type="ECO:0000256" key="5">
    <source>
        <dbReference type="ARBA" id="ARBA00022989"/>
    </source>
</evidence>
<comment type="caution">
    <text evidence="10">The sequence shown here is derived from an EMBL/GenBank/DDBJ whole genome shotgun (WGS) entry which is preliminary data.</text>
</comment>
<dbReference type="PROSITE" id="PS01348">
    <property type="entry name" value="MRAY_2"/>
    <property type="match status" value="1"/>
</dbReference>
<evidence type="ECO:0000256" key="2">
    <source>
        <dbReference type="ARBA" id="ARBA00005583"/>
    </source>
</evidence>
<dbReference type="GO" id="GO:0071555">
    <property type="term" value="P:cell wall organization"/>
    <property type="evidence" value="ECO:0007669"/>
    <property type="project" value="UniProtKB-KW"/>
</dbReference>
<feature type="transmembrane region" description="Helical" evidence="7">
    <location>
        <begin position="154"/>
        <end position="179"/>
    </location>
</feature>
<protein>
    <recommendedName>
        <fullName evidence="7 8">Phospho-N-acetylmuramoyl-pentapeptide-transferase</fullName>
        <ecNumber evidence="7 8">2.7.8.13</ecNumber>
    </recommendedName>
    <alternativeName>
        <fullName evidence="7">UDP-MurNAc-pentapeptide phosphotransferase</fullName>
    </alternativeName>
</protein>
<dbReference type="NCBIfam" id="TIGR00445">
    <property type="entry name" value="mraY"/>
    <property type="match status" value="1"/>
</dbReference>
<keyword evidence="7" id="KW-0131">Cell cycle</keyword>
<evidence type="ECO:0000256" key="4">
    <source>
        <dbReference type="ARBA" id="ARBA00022692"/>
    </source>
</evidence>
<comment type="cofactor">
    <cofactor evidence="7 9">
        <name>Mg(2+)</name>
        <dbReference type="ChEBI" id="CHEBI:18420"/>
    </cofactor>
</comment>
<comment type="function">
    <text evidence="7">Catalyzes the initial step of the lipid cycle reactions in the biosynthesis of the cell wall peptidoglycan: transfers peptidoglycan precursor phospho-MurNAc-pentapeptide from UDP-MurNAc-pentapeptide onto the lipid carrier undecaprenyl phosphate, yielding undecaprenyl-pyrophosphoryl-MurNAc-pentapeptide, known as lipid I.</text>
</comment>
<feature type="transmembrane region" description="Helical" evidence="7">
    <location>
        <begin position="191"/>
        <end position="210"/>
    </location>
</feature>
<evidence type="ECO:0000256" key="6">
    <source>
        <dbReference type="ARBA" id="ARBA00023136"/>
    </source>
</evidence>
<dbReference type="HAMAP" id="MF_00038">
    <property type="entry name" value="MraY"/>
    <property type="match status" value="1"/>
</dbReference>
<keyword evidence="6 7" id="KW-0472">Membrane</keyword>
<dbReference type="InterPro" id="IPR018480">
    <property type="entry name" value="PNAcMuramoyl-5peptid_Trfase_CS"/>
</dbReference>
<dbReference type="UniPathway" id="UPA00219"/>
<feature type="binding site" evidence="9">
    <location>
        <position position="269"/>
    </location>
    <ligand>
        <name>Mg(2+)</name>
        <dbReference type="ChEBI" id="CHEBI:18420"/>
    </ligand>
</feature>
<dbReference type="EC" id="2.7.8.13" evidence="7 8"/>
<dbReference type="PANTHER" id="PTHR22926:SF5">
    <property type="entry name" value="PHOSPHO-N-ACETYLMURAMOYL-PENTAPEPTIDE-TRANSFERASE HOMOLOG"/>
    <property type="match status" value="1"/>
</dbReference>
<dbReference type="GO" id="GO:0009252">
    <property type="term" value="P:peptidoglycan biosynthetic process"/>
    <property type="evidence" value="ECO:0007669"/>
    <property type="project" value="UniProtKB-UniRule"/>
</dbReference>
<keyword evidence="4 7" id="KW-0812">Transmembrane</keyword>
<dbReference type="InterPro" id="IPR000715">
    <property type="entry name" value="Glycosyl_transferase_4"/>
</dbReference>
<keyword evidence="11" id="KW-1185">Reference proteome</keyword>